<evidence type="ECO:0000313" key="4">
    <source>
        <dbReference type="Proteomes" id="UP000664417"/>
    </source>
</evidence>
<gene>
    <name evidence="3" type="ORF">J3U88_21455</name>
</gene>
<accession>A0A8J7QCH1</accession>
<feature type="compositionally biased region" description="Basic and acidic residues" evidence="1">
    <location>
        <begin position="548"/>
        <end position="570"/>
    </location>
</feature>
<protein>
    <recommendedName>
        <fullName evidence="5">RHS repeat-associated core domain-containing protein</fullName>
    </recommendedName>
</protein>
<reference evidence="3" key="1">
    <citation type="submission" date="2021-03" db="EMBL/GenBank/DDBJ databases">
        <authorList>
            <person name="Wang G."/>
        </authorList>
    </citation>
    <scope>NUCLEOTIDE SEQUENCE</scope>
    <source>
        <strain evidence="3">KCTC 12899</strain>
    </source>
</reference>
<proteinExistence type="predicted"/>
<evidence type="ECO:0000256" key="1">
    <source>
        <dbReference type="SAM" id="MobiDB-lite"/>
    </source>
</evidence>
<dbReference type="InterPro" id="IPR006530">
    <property type="entry name" value="YD"/>
</dbReference>
<feature type="region of interest" description="Disordered" evidence="1">
    <location>
        <begin position="547"/>
        <end position="570"/>
    </location>
</feature>
<feature type="chain" id="PRO_5035221105" description="RHS repeat-associated core domain-containing protein" evidence="2">
    <location>
        <begin position="22"/>
        <end position="1977"/>
    </location>
</feature>
<evidence type="ECO:0000313" key="3">
    <source>
        <dbReference type="EMBL" id="MBO1321060.1"/>
    </source>
</evidence>
<name>A0A8J7QCH1_9BACT</name>
<sequence>MFSRLCRGPAFIALALLPLYAQTTGATAPEVTQFEPVDITDLVNLSSGDFQYALPVGDLPGAPGGSFPLSLNYKAGIRLAQEASWVGLGWNLQPGSISRAVRAYPDDYRAAPILTSEVTNSTYSYSVGIGFKGGNVGVNWDNHGGFGGQVGYSLGQSGVNAQLGFGRDGKGNTYGSWSASYSGSIGETGMGFSASVGSDGAGLSLSHADSGTSISSSGNVGIQGVTVHRPNTQYSPYITKQSGGSASLLGMNLGIFKSRAYRRSASHAYGYLHMDRVGREVSGAHTPRLNGTGKNTVIASEVGVLGIPAEIKAEKVLNHSDLDRTYTDATGNNISLDTFYQDFNAAYIAPYQEGEDRDALNQANALQANYLTGSFDLYSVAAPGLSGVAKPVYQKRGLLLPPENSTTSLPNTGFFQFHPYRNLMVALEEGRLANWPEVVRDYFHEDDWHHFETTSFAGKGPDNMVFLNDPALAEDHDPYNLRGTMSDQQIKRWRHYRRHHQSQRIRYHLDDQGRIERITVVKNDGIRYVFGVMRDNHGLVTAGAAPRNYEEERHSRTTESLDPAGPERKSVERMTQPYAYAWYLAAVTSPDFVDRHPHGHYGPEDFGDYITFQYGLANPSFNWLNPFPSTGEPGDGEADFNFNGRDRTEGYFSFERSRGSKDLYVPLFAKTRTHLAAFDYSANRTDNRGATWDKNATPPQAIERPYYRFRPGHYQMLDSSLSDEAGNPHPLISQIENWASSRVTLSEGHLVLFRPGTAHLIGLTESGQSMPVTLSDGRQPGMIYLGTLPYTHGDLFYVYSCAVFDGNPCNFNSITADVSATRPGQLNGSVKLDRIRIYGRSTKNNALFTTAYGQTLDLQTFNQYQETVLGEEYLRKTDFTYTYELGHLVPNSANGGRLSLTQVQFSGVGSTSNPFKFGYYIDKTAATHPTGYQGAYYQKDPWGFPSPESSRFRSLVSPRTFMDGDVTVPIQANFSLKSIQTPVGTEISLQYESDRYSRAQDRLAVNARVSPSDPVGVLQQNAGGMIHWQADIETLVGTRLNPKSFREVRDALSGIPLDWSRATGAYPGQVIVFARGMSIPEDCTWIDASGTCRPPTAEYPSPNIHRFVVPLDVPASPTMAAAHNSLDELARWLVTETAHPDGRVMGLAVWAIPEQNGQPIPYQAGLSQNPDLSVGEFGGGLRVSQMKTAPLAWPGNATEPPADQVRLLRYSYTSAADGLDSGTIFSDPSAFRYGIGGDQRLIVSNAHPYYNMPGSEIVYGEVTVSTHNNAGQPLGGSTRYRFITASEQQVIKPFNHADPTNGHYSNYQERIDEHQIGTTFWWRDPSITERTRYENTEVTAGVALSHAVNPMFRWKLRRNSEGNLDVSNPFEIAGHNYESPVGFLLRYSADALVINNSSLIGKLQEQTTLDAEGRPVQETLYEFRPSFTLDGNGPTVARFTRGSDGRLAATTPQAAFDSNASNLNGYQPLTEPFSKRLSQGVHTEKSQALVIARADGDGYFYNVGIRAQDEVWNQFVQYRTTVRHHEPLGNRTKVVRARKEMLAYDYSSGNPMLVETTSVNGDGSPMYRYEWMIPAHEVWDTNGSLDGMKSTNMLNQKGYVLTAESRVRLHDQFDAGWTTRLAGNDVQVLGANVGHWRNNGYPNRAAAWFKDANLSFFHTNTDNSSNGWAVIPDQRQAGFIKDTQYLYDGSGAPDGRWEISGQNTVWNSHGQVLEYRDRLGNFNSAVYDSSGTFLKASFTHARRDEVYYEDFEHWADNPTNTYPPKSQIPSGLSLTGWTTEQDDMSNLNHRMSRSYTGRYGARGSLNISFIPGEGRPADQPPPTAQTYWLRLYAKPGTGHGQHHLVINGLTIPLVNSQPRAEQDTFSVSRVDFGWYMIKIKIPTASLANLNIATGATNCTIDNIAIYPGATTGKARSSVAHYDYHSATRQITAMTDARGRTARFQYNKQGQLVRVIDLEGNPSKEHHRLEYTPLGTTP</sequence>
<dbReference type="NCBIfam" id="TIGR01643">
    <property type="entry name" value="YD_repeat_2x"/>
    <property type="match status" value="1"/>
</dbReference>
<keyword evidence="2" id="KW-0732">Signal</keyword>
<dbReference type="InterPro" id="IPR031325">
    <property type="entry name" value="RHS_repeat"/>
</dbReference>
<dbReference type="Pfam" id="PF05593">
    <property type="entry name" value="RHS_repeat"/>
    <property type="match status" value="1"/>
</dbReference>
<dbReference type="Proteomes" id="UP000664417">
    <property type="component" value="Unassembled WGS sequence"/>
</dbReference>
<dbReference type="EMBL" id="JAFREP010000021">
    <property type="protein sequence ID" value="MBO1321060.1"/>
    <property type="molecule type" value="Genomic_DNA"/>
</dbReference>
<comment type="caution">
    <text evidence="3">The sequence shown here is derived from an EMBL/GenBank/DDBJ whole genome shotgun (WGS) entry which is preliminary data.</text>
</comment>
<dbReference type="RefSeq" id="WP_207861034.1">
    <property type="nucleotide sequence ID" value="NZ_JAFREP010000021.1"/>
</dbReference>
<organism evidence="3 4">
    <name type="scientific">Acanthopleuribacter pedis</name>
    <dbReference type="NCBI Taxonomy" id="442870"/>
    <lineage>
        <taxon>Bacteria</taxon>
        <taxon>Pseudomonadati</taxon>
        <taxon>Acidobacteriota</taxon>
        <taxon>Holophagae</taxon>
        <taxon>Acanthopleuribacterales</taxon>
        <taxon>Acanthopleuribacteraceae</taxon>
        <taxon>Acanthopleuribacter</taxon>
    </lineage>
</organism>
<evidence type="ECO:0000256" key="2">
    <source>
        <dbReference type="SAM" id="SignalP"/>
    </source>
</evidence>
<keyword evidence="4" id="KW-1185">Reference proteome</keyword>
<evidence type="ECO:0008006" key="5">
    <source>
        <dbReference type="Google" id="ProtNLM"/>
    </source>
</evidence>
<feature type="signal peptide" evidence="2">
    <location>
        <begin position="1"/>
        <end position="21"/>
    </location>
</feature>